<evidence type="ECO:0000313" key="1">
    <source>
        <dbReference type="EMBL" id="TPD57939.1"/>
    </source>
</evidence>
<dbReference type="EMBL" id="VFIY01000018">
    <property type="protein sequence ID" value="TPD57939.1"/>
    <property type="molecule type" value="Genomic_DNA"/>
</dbReference>
<dbReference type="OrthoDB" id="9803878at2"/>
<accession>A0A501PC06</accession>
<evidence type="ECO:0000313" key="2">
    <source>
        <dbReference type="Proteomes" id="UP000319148"/>
    </source>
</evidence>
<organism evidence="1 2">
    <name type="scientific">Emcibacter nanhaiensis</name>
    <dbReference type="NCBI Taxonomy" id="1505037"/>
    <lineage>
        <taxon>Bacteria</taxon>
        <taxon>Pseudomonadati</taxon>
        <taxon>Pseudomonadota</taxon>
        <taxon>Alphaproteobacteria</taxon>
        <taxon>Emcibacterales</taxon>
        <taxon>Emcibacteraceae</taxon>
        <taxon>Emcibacter</taxon>
    </lineage>
</organism>
<sequence>MLNSRILLENCHLPGEIRSLIRELITQHNIRMYHENLNNQTPEDVWLGRGTEILEMREEIKQKIRVMRKNVHRKA</sequence>
<reference evidence="2" key="1">
    <citation type="submission" date="2019-06" db="EMBL/GenBank/DDBJ databases">
        <title>The complete genome of Emcibacter congregatus ZYLT.</title>
        <authorList>
            <person name="Zhao Z."/>
        </authorList>
    </citation>
    <scope>NUCLEOTIDE SEQUENCE [LARGE SCALE GENOMIC DNA]</scope>
    <source>
        <strain evidence="2">MCCC 1A06723</strain>
    </source>
</reference>
<gene>
    <name evidence="1" type="ORF">FIV46_17755</name>
</gene>
<dbReference type="Proteomes" id="UP000319148">
    <property type="component" value="Unassembled WGS sequence"/>
</dbReference>
<protein>
    <submittedName>
        <fullName evidence="1">Uncharacterized protein</fullName>
    </submittedName>
</protein>
<proteinExistence type="predicted"/>
<keyword evidence="2" id="KW-1185">Reference proteome</keyword>
<dbReference type="AlphaFoldDB" id="A0A501PC06"/>
<name>A0A501PC06_9PROT</name>
<comment type="caution">
    <text evidence="1">The sequence shown here is derived from an EMBL/GenBank/DDBJ whole genome shotgun (WGS) entry which is preliminary data.</text>
</comment>